<dbReference type="PATRIC" id="fig|1420583.3.peg.1026"/>
<dbReference type="EMBL" id="JACT01000001">
    <property type="protein sequence ID" value="KMS57595.1"/>
    <property type="molecule type" value="Genomic_DNA"/>
</dbReference>
<proteinExistence type="predicted"/>
<organism evidence="1 2">
    <name type="scientific">Sphingobium cupriresistens LL01</name>
    <dbReference type="NCBI Taxonomy" id="1420583"/>
    <lineage>
        <taxon>Bacteria</taxon>
        <taxon>Pseudomonadati</taxon>
        <taxon>Pseudomonadota</taxon>
        <taxon>Alphaproteobacteria</taxon>
        <taxon>Sphingomonadales</taxon>
        <taxon>Sphingomonadaceae</taxon>
        <taxon>Sphingobium</taxon>
    </lineage>
</organism>
<reference evidence="1 2" key="1">
    <citation type="journal article" date="2015" name="G3 (Bethesda)">
        <title>Insights into Ongoing Evolution of the Hexachlorocyclohexane Catabolic Pathway from Comparative Genomics of Ten Sphingomonadaceae Strains.</title>
        <authorList>
            <person name="Pearce S.L."/>
            <person name="Oakeshott J.G."/>
            <person name="Pandey G."/>
        </authorList>
    </citation>
    <scope>NUCLEOTIDE SEQUENCE [LARGE SCALE GENOMIC DNA]</scope>
    <source>
        <strain evidence="1 2">LL01</strain>
    </source>
</reference>
<evidence type="ECO:0000313" key="1">
    <source>
        <dbReference type="EMBL" id="KMS57595.1"/>
    </source>
</evidence>
<sequence length="84" mass="8789">MPTSTTPAIERIARVLAGRQLSLNGGGSDPHASGAVDAAWPDHVDDAYAILHTLREPDAQMAQAGDVAVWRSMIGAVLERRAGA</sequence>
<accession>A0A0J8ATI7</accession>
<dbReference type="RefSeq" id="WP_066601157.1">
    <property type="nucleotide sequence ID" value="NZ_KQ130434.1"/>
</dbReference>
<dbReference type="Proteomes" id="UP000052232">
    <property type="component" value="Unassembled WGS sequence"/>
</dbReference>
<gene>
    <name evidence="1" type="ORF">V473_05105</name>
</gene>
<keyword evidence="2" id="KW-1185">Reference proteome</keyword>
<evidence type="ECO:0000313" key="2">
    <source>
        <dbReference type="Proteomes" id="UP000052232"/>
    </source>
</evidence>
<dbReference type="AlphaFoldDB" id="A0A0J8ATI7"/>
<protein>
    <submittedName>
        <fullName evidence="1">Uncharacterized protein</fullName>
    </submittedName>
</protein>
<comment type="caution">
    <text evidence="1">The sequence shown here is derived from an EMBL/GenBank/DDBJ whole genome shotgun (WGS) entry which is preliminary data.</text>
</comment>
<name>A0A0J8ATI7_9SPHN</name>
<dbReference type="STRING" id="1420583.V473_05105"/>